<dbReference type="Gene3D" id="4.10.1240.10">
    <property type="entry name" value="GPCR, family 2, extracellular hormone receptor domain"/>
    <property type="match status" value="1"/>
</dbReference>
<evidence type="ECO:0000256" key="5">
    <source>
        <dbReference type="ARBA" id="ARBA00022729"/>
    </source>
</evidence>
<comment type="similarity">
    <text evidence="2">Belongs to the G-protein coupled receptor 2 family.</text>
</comment>
<keyword evidence="4 14" id="KW-0812">Transmembrane</keyword>
<dbReference type="GO" id="GO:0008528">
    <property type="term" value="F:G protein-coupled peptide receptor activity"/>
    <property type="evidence" value="ECO:0007669"/>
    <property type="project" value="TreeGrafter"/>
</dbReference>
<feature type="transmembrane region" description="Helical" evidence="14">
    <location>
        <begin position="340"/>
        <end position="362"/>
    </location>
</feature>
<name>A0A7J7F155_DICBM</name>
<dbReference type="PRINTS" id="PR00249">
    <property type="entry name" value="GPCRSECRETIN"/>
</dbReference>
<dbReference type="PRINTS" id="PR00491">
    <property type="entry name" value="VASOACTVEIPR"/>
</dbReference>
<evidence type="ECO:0000256" key="10">
    <source>
        <dbReference type="ARBA" id="ARBA00023170"/>
    </source>
</evidence>
<keyword evidence="5" id="KW-0732">Signal</keyword>
<dbReference type="GO" id="GO:0007166">
    <property type="term" value="P:cell surface receptor signaling pathway"/>
    <property type="evidence" value="ECO:0007669"/>
    <property type="project" value="InterPro"/>
</dbReference>
<evidence type="ECO:0000256" key="1">
    <source>
        <dbReference type="ARBA" id="ARBA00004651"/>
    </source>
</evidence>
<feature type="domain" description="G-protein coupled receptors family 2 profile 2" evidence="16">
    <location>
        <begin position="303"/>
        <end position="574"/>
    </location>
</feature>
<keyword evidence="7" id="KW-0297">G-protein coupled receptor</keyword>
<evidence type="ECO:0000256" key="9">
    <source>
        <dbReference type="ARBA" id="ARBA00023157"/>
    </source>
</evidence>
<comment type="subcellular location">
    <subcellularLocation>
        <location evidence="1">Cell membrane</location>
        <topology evidence="1">Multi-pass membrane protein</topology>
    </subcellularLocation>
</comment>
<dbReference type="EMBL" id="JACDTQ010001582">
    <property type="protein sequence ID" value="KAF5921750.1"/>
    <property type="molecule type" value="Genomic_DNA"/>
</dbReference>
<organism evidence="17 18">
    <name type="scientific">Diceros bicornis minor</name>
    <name type="common">South-central black rhinoceros</name>
    <dbReference type="NCBI Taxonomy" id="77932"/>
    <lineage>
        <taxon>Eukaryota</taxon>
        <taxon>Metazoa</taxon>
        <taxon>Chordata</taxon>
        <taxon>Craniata</taxon>
        <taxon>Vertebrata</taxon>
        <taxon>Euteleostomi</taxon>
        <taxon>Mammalia</taxon>
        <taxon>Eutheria</taxon>
        <taxon>Laurasiatheria</taxon>
        <taxon>Perissodactyla</taxon>
        <taxon>Rhinocerotidae</taxon>
        <taxon>Diceros</taxon>
    </lineage>
</organism>
<evidence type="ECO:0000259" key="15">
    <source>
        <dbReference type="PROSITE" id="PS50227"/>
    </source>
</evidence>
<dbReference type="PANTHER" id="PTHR45620">
    <property type="entry name" value="PDF RECEPTOR-LIKE PROTEIN-RELATED"/>
    <property type="match status" value="1"/>
</dbReference>
<dbReference type="Pfam" id="PF02793">
    <property type="entry name" value="HRM"/>
    <property type="match status" value="1"/>
</dbReference>
<dbReference type="PROSITE" id="PS50227">
    <property type="entry name" value="G_PROTEIN_RECEP_F2_3"/>
    <property type="match status" value="1"/>
</dbReference>
<dbReference type="Pfam" id="PF00002">
    <property type="entry name" value="7tm_2"/>
    <property type="match status" value="2"/>
</dbReference>
<evidence type="ECO:0000256" key="4">
    <source>
        <dbReference type="ARBA" id="ARBA00022692"/>
    </source>
</evidence>
<dbReference type="InterPro" id="IPR017983">
    <property type="entry name" value="GPCR_2_secretin-like_CS"/>
</dbReference>
<proteinExistence type="inferred from homology"/>
<keyword evidence="10" id="KW-0675">Receptor</keyword>
<dbReference type="GO" id="GO:0007188">
    <property type="term" value="P:adenylate cyclase-modulating G protein-coupled receptor signaling pathway"/>
    <property type="evidence" value="ECO:0007669"/>
    <property type="project" value="TreeGrafter"/>
</dbReference>
<feature type="transmembrane region" description="Helical" evidence="14">
    <location>
        <begin position="521"/>
        <end position="541"/>
    </location>
</feature>
<dbReference type="SUPFAM" id="SSF111418">
    <property type="entry name" value="Hormone receptor domain"/>
    <property type="match status" value="1"/>
</dbReference>
<evidence type="ECO:0000313" key="17">
    <source>
        <dbReference type="EMBL" id="KAF5921750.1"/>
    </source>
</evidence>
<dbReference type="InterPro" id="IPR017981">
    <property type="entry name" value="GPCR_2-like_7TM"/>
</dbReference>
<dbReference type="SMART" id="SM00008">
    <property type="entry name" value="HormR"/>
    <property type="match status" value="1"/>
</dbReference>
<accession>A0A7J7F155</accession>
<feature type="transmembrane region" description="Helical" evidence="14">
    <location>
        <begin position="481"/>
        <end position="501"/>
    </location>
</feature>
<evidence type="ECO:0008006" key="19">
    <source>
        <dbReference type="Google" id="ProtNLM"/>
    </source>
</evidence>
<reference evidence="17 18" key="1">
    <citation type="journal article" date="2020" name="Mol. Biol. Evol.">
        <title>Interspecific Gene Flow and the Evolution of Specialization in Black and White Rhinoceros.</title>
        <authorList>
            <person name="Moodley Y."/>
            <person name="Westbury M.V."/>
            <person name="Russo I.M."/>
            <person name="Gopalakrishnan S."/>
            <person name="Rakotoarivelo A."/>
            <person name="Olsen R.A."/>
            <person name="Prost S."/>
            <person name="Tunstall T."/>
            <person name="Ryder O.A."/>
            <person name="Dalen L."/>
            <person name="Bruford M.W."/>
        </authorList>
    </citation>
    <scope>NUCLEOTIDE SEQUENCE [LARGE SCALE GENOMIC DNA]</scope>
    <source>
        <strain evidence="17">SBR-YM</strain>
        <tissue evidence="17">Skin</tissue>
    </source>
</reference>
<dbReference type="FunFam" id="4.10.1240.10:FF:000016">
    <property type="entry name" value="Vasoactive intestinal peptide receptor 1"/>
    <property type="match status" value="1"/>
</dbReference>
<dbReference type="PANTHER" id="PTHR45620:SF24">
    <property type="entry name" value="VASOACTIVE INTESTINAL POLYPEPTIDE RECEPTOR 1"/>
    <property type="match status" value="1"/>
</dbReference>
<dbReference type="Gene3D" id="1.20.1070.10">
    <property type="entry name" value="Rhodopsin 7-helix transmembrane proteins"/>
    <property type="match status" value="1"/>
</dbReference>
<feature type="domain" description="G-protein coupled receptors family 2 profile 1" evidence="15">
    <location>
        <begin position="209"/>
        <end position="286"/>
    </location>
</feature>
<keyword evidence="18" id="KW-1185">Reference proteome</keyword>
<evidence type="ECO:0000256" key="2">
    <source>
        <dbReference type="ARBA" id="ARBA00005314"/>
    </source>
</evidence>
<evidence type="ECO:0000256" key="12">
    <source>
        <dbReference type="ARBA" id="ARBA00023224"/>
    </source>
</evidence>
<keyword evidence="8 14" id="KW-0472">Membrane</keyword>
<feature type="region of interest" description="Disordered" evidence="13">
    <location>
        <begin position="1"/>
        <end position="25"/>
    </location>
</feature>
<evidence type="ECO:0000256" key="7">
    <source>
        <dbReference type="ARBA" id="ARBA00023040"/>
    </source>
</evidence>
<feature type="transmembrane region" description="Helical" evidence="14">
    <location>
        <begin position="416"/>
        <end position="437"/>
    </location>
</feature>
<keyword evidence="3" id="KW-1003">Cell membrane</keyword>
<dbReference type="GO" id="GO:0005886">
    <property type="term" value="C:plasma membrane"/>
    <property type="evidence" value="ECO:0007669"/>
    <property type="project" value="UniProtKB-SubCell"/>
</dbReference>
<feature type="transmembrane region" description="Helical" evidence="14">
    <location>
        <begin position="309"/>
        <end position="328"/>
    </location>
</feature>
<evidence type="ECO:0000256" key="13">
    <source>
        <dbReference type="SAM" id="MobiDB-lite"/>
    </source>
</evidence>
<comment type="caution">
    <text evidence="17">The sequence shown here is derived from an EMBL/GenBank/DDBJ whole genome shotgun (WGS) entry which is preliminary data.</text>
</comment>
<evidence type="ECO:0000313" key="18">
    <source>
        <dbReference type="Proteomes" id="UP000551758"/>
    </source>
</evidence>
<dbReference type="PROSITE" id="PS50261">
    <property type="entry name" value="G_PROTEIN_RECEP_F2_4"/>
    <property type="match status" value="1"/>
</dbReference>
<keyword evidence="12" id="KW-0807">Transducer</keyword>
<dbReference type="Proteomes" id="UP000551758">
    <property type="component" value="Unassembled WGS sequence"/>
</dbReference>
<dbReference type="InterPro" id="IPR050332">
    <property type="entry name" value="GPCR_2"/>
</dbReference>
<evidence type="ECO:0000259" key="16">
    <source>
        <dbReference type="PROSITE" id="PS50261"/>
    </source>
</evidence>
<dbReference type="InterPro" id="IPR001571">
    <property type="entry name" value="GPCR_2_VIP_rcpt"/>
</dbReference>
<protein>
    <recommendedName>
        <fullName evidence="19">Vasoactive intestinal polypeptide receptor 1</fullName>
    </recommendedName>
</protein>
<dbReference type="InterPro" id="IPR000832">
    <property type="entry name" value="GPCR_2_secretin-like"/>
</dbReference>
<keyword evidence="11" id="KW-0325">Glycoprotein</keyword>
<feature type="transmembrane region" description="Helical" evidence="14">
    <location>
        <begin position="553"/>
        <end position="573"/>
    </location>
</feature>
<gene>
    <name evidence="17" type="ORF">HPG69_012921</name>
</gene>
<keyword evidence="9" id="KW-1015">Disulfide bond</keyword>
<dbReference type="AlphaFoldDB" id="A0A7J7F155"/>
<keyword evidence="6 14" id="KW-1133">Transmembrane helix</keyword>
<evidence type="ECO:0000256" key="11">
    <source>
        <dbReference type="ARBA" id="ARBA00023180"/>
    </source>
</evidence>
<evidence type="ECO:0000256" key="6">
    <source>
        <dbReference type="ARBA" id="ARBA00022989"/>
    </source>
</evidence>
<sequence>MGKLDYGDRCDNEPPRKPSTRDERAVEVEETQLCGLLGTELSSFSLDSPPSTAAVITPTHVSAPVPMSPWHTGLAPPLIPGQGEREGHATHKEIKLLQPQQCWGSPQEAVTGSSRQTKLWGIMDKFWVRSRSGSGFSLGLGLGFTLEVGSVQGRGQARAPRSWSLWTRCEPWTRLTGPLPVSVPQGSWAAGLQREECDYLQMIEVQHKQCLEEAQLENETAGCSKMWDNLTCWPATPRGQVVVLACPVIFKIFSPIQGRNVSRSCTDEGWTPLEPGPYSLACGLDDKASGLDEQQQTVFYSSVKTGYTIGYSLSLAALLVATAILSLFRKLHCTRNYIHMHLFISFILRAAAVFIKDLALFHSGESDHCSEGSVGCKAAVVLFQYCVMANFFWLLVEGLYLHTLLAVSFFSERKYFWGYILIGWGVPSTFIMVWTIIRIHFEDYGGRARGEVRWKGSRAPGKKAGHQPRGLDTLPPLSDHLTLAPTLQVNFILFIRIIRILVQKLRPPDVGKSDSSPYSRLAKSTLLLIPLFGVHYIMFAFFPDNFKAEVKMVFELVVGSFQGFVVAILYCFLNGEVQAELRRKWRRWHLQGVLGSDPKYHHPSGGSNGATCSTQVSMLTRVSPGARRSSSFQAEVSLV</sequence>
<evidence type="ECO:0000256" key="3">
    <source>
        <dbReference type="ARBA" id="ARBA00022475"/>
    </source>
</evidence>
<dbReference type="GO" id="GO:0004999">
    <property type="term" value="F:vasoactive intestinal polypeptide receptor activity"/>
    <property type="evidence" value="ECO:0007669"/>
    <property type="project" value="InterPro"/>
</dbReference>
<dbReference type="InterPro" id="IPR001879">
    <property type="entry name" value="GPCR_2_extracellular_dom"/>
</dbReference>
<dbReference type="GO" id="GO:0017046">
    <property type="term" value="F:peptide hormone binding"/>
    <property type="evidence" value="ECO:0007669"/>
    <property type="project" value="TreeGrafter"/>
</dbReference>
<evidence type="ECO:0000256" key="8">
    <source>
        <dbReference type="ARBA" id="ARBA00023136"/>
    </source>
</evidence>
<dbReference type="PROSITE" id="PS00649">
    <property type="entry name" value="G_PROTEIN_RECEP_F2_1"/>
    <property type="match status" value="1"/>
</dbReference>
<feature type="transmembrane region" description="Helical" evidence="14">
    <location>
        <begin position="382"/>
        <end position="404"/>
    </location>
</feature>
<dbReference type="PRINTS" id="PR01154">
    <property type="entry name" value="VIP1RECEPTOR"/>
</dbReference>
<dbReference type="SUPFAM" id="SSF81321">
    <property type="entry name" value="Family A G protein-coupled receptor-like"/>
    <property type="match status" value="1"/>
</dbReference>
<dbReference type="PROSITE" id="PS00650">
    <property type="entry name" value="G_PROTEIN_RECEP_F2_2"/>
    <property type="match status" value="1"/>
</dbReference>
<evidence type="ECO:0000256" key="14">
    <source>
        <dbReference type="SAM" id="Phobius"/>
    </source>
</evidence>
<dbReference type="InterPro" id="IPR001771">
    <property type="entry name" value="GPCR_2_VIP_rcpt_1"/>
</dbReference>
<dbReference type="InterPro" id="IPR036445">
    <property type="entry name" value="GPCR_2_extracell_dom_sf"/>
</dbReference>